<proteinExistence type="predicted"/>
<dbReference type="AlphaFoldDB" id="A0AAV4WKI5"/>
<keyword evidence="3" id="KW-1185">Reference proteome</keyword>
<comment type="caution">
    <text evidence="2">The sequence shown here is derived from an EMBL/GenBank/DDBJ whole genome shotgun (WGS) entry which is preliminary data.</text>
</comment>
<feature type="region of interest" description="Disordered" evidence="1">
    <location>
        <begin position="1"/>
        <end position="20"/>
    </location>
</feature>
<evidence type="ECO:0000313" key="2">
    <source>
        <dbReference type="EMBL" id="GIY82068.1"/>
    </source>
</evidence>
<gene>
    <name evidence="2" type="ORF">CDAR_602881</name>
</gene>
<reference evidence="2 3" key="1">
    <citation type="submission" date="2021-06" db="EMBL/GenBank/DDBJ databases">
        <title>Caerostris darwini draft genome.</title>
        <authorList>
            <person name="Kono N."/>
            <person name="Arakawa K."/>
        </authorList>
    </citation>
    <scope>NUCLEOTIDE SEQUENCE [LARGE SCALE GENOMIC DNA]</scope>
</reference>
<protein>
    <submittedName>
        <fullName evidence="2">Uncharacterized protein</fullName>
    </submittedName>
</protein>
<evidence type="ECO:0000313" key="3">
    <source>
        <dbReference type="Proteomes" id="UP001054837"/>
    </source>
</evidence>
<organism evidence="2 3">
    <name type="scientific">Caerostris darwini</name>
    <dbReference type="NCBI Taxonomy" id="1538125"/>
    <lineage>
        <taxon>Eukaryota</taxon>
        <taxon>Metazoa</taxon>
        <taxon>Ecdysozoa</taxon>
        <taxon>Arthropoda</taxon>
        <taxon>Chelicerata</taxon>
        <taxon>Arachnida</taxon>
        <taxon>Araneae</taxon>
        <taxon>Araneomorphae</taxon>
        <taxon>Entelegynae</taxon>
        <taxon>Araneoidea</taxon>
        <taxon>Araneidae</taxon>
        <taxon>Caerostris</taxon>
    </lineage>
</organism>
<name>A0AAV4WKI5_9ARAC</name>
<dbReference type="EMBL" id="BPLQ01014686">
    <property type="protein sequence ID" value="GIY82068.1"/>
    <property type="molecule type" value="Genomic_DNA"/>
</dbReference>
<dbReference type="Proteomes" id="UP001054837">
    <property type="component" value="Unassembled WGS sequence"/>
</dbReference>
<feature type="compositionally biased region" description="Polar residues" evidence="1">
    <location>
        <begin position="9"/>
        <end position="20"/>
    </location>
</feature>
<evidence type="ECO:0000256" key="1">
    <source>
        <dbReference type="SAM" id="MobiDB-lite"/>
    </source>
</evidence>
<accession>A0AAV4WKI5</accession>
<sequence length="118" mass="13098">MPTFPLSPAPSQVRINEDTSPTEVTPLAHCAPFFSEFTDSGPQVLREGQSVLFKLPFVGTVQCPDCTDTITGREWYSIKGSIIKHLRFKHHQFDNGTVDVSFVSTHIGHSCEVVTHKV</sequence>